<comment type="caution">
    <text evidence="1">The sequence shown here is derived from an EMBL/GenBank/DDBJ whole genome shotgun (WGS) entry which is preliminary data.</text>
</comment>
<evidence type="ECO:0000313" key="1">
    <source>
        <dbReference type="EMBL" id="CAG7656549.1"/>
    </source>
</evidence>
<protein>
    <submittedName>
        <fullName evidence="1">Uncharacterized protein</fullName>
    </submittedName>
</protein>
<proteinExistence type="predicted"/>
<gene>
    <name evidence="1" type="ORF">PAECIP111802_06453</name>
</gene>
<name>A0ABM8VSI2_9BACL</name>
<accession>A0ABM8VSI2</accession>
<organism evidence="1 2">
    <name type="scientific">Paenibacillus allorhizosphaerae</name>
    <dbReference type="NCBI Taxonomy" id="2849866"/>
    <lineage>
        <taxon>Bacteria</taxon>
        <taxon>Bacillati</taxon>
        <taxon>Bacillota</taxon>
        <taxon>Bacilli</taxon>
        <taxon>Bacillales</taxon>
        <taxon>Paenibacillaceae</taxon>
        <taxon>Paenibacillus</taxon>
    </lineage>
</organism>
<keyword evidence="2" id="KW-1185">Reference proteome</keyword>
<evidence type="ECO:0000313" key="2">
    <source>
        <dbReference type="Proteomes" id="UP000730618"/>
    </source>
</evidence>
<dbReference type="EMBL" id="CAJVCE010000030">
    <property type="protein sequence ID" value="CAG7656549.1"/>
    <property type="molecule type" value="Genomic_DNA"/>
</dbReference>
<dbReference type="Proteomes" id="UP000730618">
    <property type="component" value="Unassembled WGS sequence"/>
</dbReference>
<reference evidence="1 2" key="1">
    <citation type="submission" date="2021-06" db="EMBL/GenBank/DDBJ databases">
        <authorList>
            <person name="Criscuolo A."/>
        </authorList>
    </citation>
    <scope>NUCLEOTIDE SEQUENCE [LARGE SCALE GENOMIC DNA]</scope>
    <source>
        <strain evidence="2">CIP 111802</strain>
    </source>
</reference>
<sequence>MFRNGVCIILEFYSEGCAAGNCLPLNDHKYDYELNGLHIQKQITFDEEGNMI</sequence>